<dbReference type="PROSITE" id="PS51704">
    <property type="entry name" value="GP_PDE"/>
    <property type="match status" value="1"/>
</dbReference>
<evidence type="ECO:0000313" key="3">
    <source>
        <dbReference type="Proteomes" id="UP000886852"/>
    </source>
</evidence>
<feature type="domain" description="GP-PDE" evidence="1">
    <location>
        <begin position="14"/>
        <end position="254"/>
    </location>
</feature>
<protein>
    <recommendedName>
        <fullName evidence="1">GP-PDE domain-containing protein</fullName>
    </recommendedName>
</protein>
<dbReference type="GO" id="GO:0008081">
    <property type="term" value="F:phosphoric diester hydrolase activity"/>
    <property type="evidence" value="ECO:0007669"/>
    <property type="project" value="InterPro"/>
</dbReference>
<gene>
    <name evidence="2" type="ORF">IAC72_01145</name>
</gene>
<dbReference type="PANTHER" id="PTHR46211">
    <property type="entry name" value="GLYCEROPHOSPHORYL DIESTER PHOSPHODIESTERASE"/>
    <property type="match status" value="1"/>
</dbReference>
<dbReference type="PANTHER" id="PTHR46211:SF14">
    <property type="entry name" value="GLYCEROPHOSPHODIESTER PHOSPHODIESTERASE"/>
    <property type="match status" value="1"/>
</dbReference>
<sequence length="265" mass="30664">MKILIREDYAWLTETYISHRGLFDNLSVPENSLPAFERAAENRFAIETDVQSTKDGVLVVFHDDTLERMTGHKGKLCDMTFEQLRTLRLLDTQCVIPTFDEFLKAADGTNIVVEIKTHENIGETESKVYAALQNYKGNFCVESFNPFIVRWFKVHAPEVICGQLSCSFKGVFKGIKRWLLAELKFCRWNGSRFIAYDAATIATCKAVKRYAKKMPIICWTVKSAQQQQELRQYYDNMIFDSYLPDRDDLRKMAGEPCLYNSDKEN</sequence>
<dbReference type="EMBL" id="DVOC01000020">
    <property type="protein sequence ID" value="HIU90608.1"/>
    <property type="molecule type" value="Genomic_DNA"/>
</dbReference>
<dbReference type="InterPro" id="IPR030395">
    <property type="entry name" value="GP_PDE_dom"/>
</dbReference>
<dbReference type="InterPro" id="IPR017946">
    <property type="entry name" value="PLC-like_Pdiesterase_TIM-brl"/>
</dbReference>
<accession>A0A9D1SP49</accession>
<reference evidence="2" key="2">
    <citation type="journal article" date="2021" name="PeerJ">
        <title>Extensive microbial diversity within the chicken gut microbiome revealed by metagenomics and culture.</title>
        <authorList>
            <person name="Gilroy R."/>
            <person name="Ravi A."/>
            <person name="Getino M."/>
            <person name="Pursley I."/>
            <person name="Horton D.L."/>
            <person name="Alikhan N.F."/>
            <person name="Baker D."/>
            <person name="Gharbi K."/>
            <person name="Hall N."/>
            <person name="Watson M."/>
            <person name="Adriaenssens E.M."/>
            <person name="Foster-Nyarko E."/>
            <person name="Jarju S."/>
            <person name="Secka A."/>
            <person name="Antonio M."/>
            <person name="Oren A."/>
            <person name="Chaudhuri R.R."/>
            <person name="La Ragione R."/>
            <person name="Hildebrand F."/>
            <person name="Pallen M.J."/>
        </authorList>
    </citation>
    <scope>NUCLEOTIDE SEQUENCE</scope>
    <source>
        <strain evidence="2">ChiHjej12B11-7776</strain>
    </source>
</reference>
<dbReference type="SUPFAM" id="SSF51695">
    <property type="entry name" value="PLC-like phosphodiesterases"/>
    <property type="match status" value="1"/>
</dbReference>
<dbReference type="Gene3D" id="3.20.20.190">
    <property type="entry name" value="Phosphatidylinositol (PI) phosphodiesterase"/>
    <property type="match status" value="1"/>
</dbReference>
<dbReference type="Pfam" id="PF03009">
    <property type="entry name" value="GDPD"/>
    <property type="match status" value="1"/>
</dbReference>
<comment type="caution">
    <text evidence="2">The sequence shown here is derived from an EMBL/GenBank/DDBJ whole genome shotgun (WGS) entry which is preliminary data.</text>
</comment>
<evidence type="ECO:0000313" key="2">
    <source>
        <dbReference type="EMBL" id="HIU90608.1"/>
    </source>
</evidence>
<evidence type="ECO:0000259" key="1">
    <source>
        <dbReference type="PROSITE" id="PS51704"/>
    </source>
</evidence>
<proteinExistence type="predicted"/>
<reference evidence="2" key="1">
    <citation type="submission" date="2020-10" db="EMBL/GenBank/DDBJ databases">
        <authorList>
            <person name="Gilroy R."/>
        </authorList>
    </citation>
    <scope>NUCLEOTIDE SEQUENCE</scope>
    <source>
        <strain evidence="2">ChiHjej12B11-7776</strain>
    </source>
</reference>
<name>A0A9D1SP49_9BACT</name>
<dbReference type="Proteomes" id="UP000886852">
    <property type="component" value="Unassembled WGS sequence"/>
</dbReference>
<organism evidence="2 3">
    <name type="scientific">Candidatus Fimimonas merdipullorum</name>
    <dbReference type="NCBI Taxonomy" id="2840822"/>
    <lineage>
        <taxon>Bacteria</taxon>
        <taxon>Pseudomonadati</taxon>
        <taxon>Myxococcota</taxon>
        <taxon>Myxococcia</taxon>
        <taxon>Myxococcales</taxon>
        <taxon>Cystobacterineae</taxon>
        <taxon>Myxococcaceae</taxon>
        <taxon>Myxococcaceae incertae sedis</taxon>
        <taxon>Candidatus Fimimonas</taxon>
    </lineage>
</organism>
<dbReference type="GO" id="GO:0006629">
    <property type="term" value="P:lipid metabolic process"/>
    <property type="evidence" value="ECO:0007669"/>
    <property type="project" value="InterPro"/>
</dbReference>
<dbReference type="AlphaFoldDB" id="A0A9D1SP49"/>